<feature type="domain" description="Formyl transferase C-terminal" evidence="2">
    <location>
        <begin position="174"/>
        <end position="264"/>
    </location>
</feature>
<evidence type="ECO:0000313" key="4">
    <source>
        <dbReference type="Proteomes" id="UP001291653"/>
    </source>
</evidence>
<dbReference type="PANTHER" id="PTHR43388:SF1">
    <property type="entry name" value="HYDROGENASE MATURATION FACTOR HOXX"/>
    <property type="match status" value="1"/>
</dbReference>
<dbReference type="Pfam" id="PF00551">
    <property type="entry name" value="Formyl_trans_N"/>
    <property type="match status" value="1"/>
</dbReference>
<reference evidence="3 4" key="1">
    <citation type="submission" date="2022-10" db="EMBL/GenBank/DDBJ databases">
        <title>Draft genome sequence of Streptomyces sp. YSPA8.</title>
        <authorList>
            <person name="Moriuchi R."/>
            <person name="Dohra H."/>
            <person name="Yamamura H."/>
            <person name="Kodani S."/>
        </authorList>
    </citation>
    <scope>NUCLEOTIDE SEQUENCE [LARGE SCALE GENOMIC DNA]</scope>
    <source>
        <strain evidence="3 4">YSPA8</strain>
    </source>
</reference>
<dbReference type="InterPro" id="IPR001753">
    <property type="entry name" value="Enoyl-CoA_hydra/iso"/>
</dbReference>
<dbReference type="RefSeq" id="WP_323445211.1">
    <property type="nucleotide sequence ID" value="NZ_BSBI01000001.1"/>
</dbReference>
<dbReference type="Gene3D" id="3.90.226.10">
    <property type="entry name" value="2-enoyl-CoA Hydratase, Chain A, domain 1"/>
    <property type="match status" value="1"/>
</dbReference>
<dbReference type="EMBL" id="BSBI01000001">
    <property type="protein sequence ID" value="GLF93112.1"/>
    <property type="molecule type" value="Genomic_DNA"/>
</dbReference>
<dbReference type="InterPro" id="IPR011034">
    <property type="entry name" value="Formyl_transferase-like_C_sf"/>
</dbReference>
<proteinExistence type="predicted"/>
<dbReference type="Pfam" id="PF02911">
    <property type="entry name" value="Formyl_trans_C"/>
    <property type="match status" value="1"/>
</dbReference>
<dbReference type="CDD" id="cd08650">
    <property type="entry name" value="FMT_core_HypX_N"/>
    <property type="match status" value="1"/>
</dbReference>
<protein>
    <submittedName>
        <fullName evidence="3">Hydrogenase maturation protein</fullName>
    </submittedName>
</protein>
<accession>A0ABQ5NS82</accession>
<dbReference type="InterPro" id="IPR047180">
    <property type="entry name" value="HoxX-like"/>
</dbReference>
<keyword evidence="4" id="KW-1185">Reference proteome</keyword>
<comment type="caution">
    <text evidence="3">The sequence shown here is derived from an EMBL/GenBank/DDBJ whole genome shotgun (WGS) entry which is preliminary data.</text>
</comment>
<sequence length="578" mass="62788">MRILLIASAFNSLTQRVHTVLRDEDHTVAVHLVRGDEPLREAVRATDPDLIIAPMLTAVVPKDIWAGRTVLIVHPGPKGDRGPSSLDWAIQEGAQEWGVTVLQADAEMDAGDIWASVPFRVVPCGKSELYRGEVADAAVAAVLLAVERFASGTFTPEPLDYSAPDVRGRLRPLMRQEARRIDWDRDDTATVLRKLRAADSRPGVLDELYGEEYFLHGGHPADELDGLDGLDGLRGGPGAVLATRDGAICRATTDGAVWIPQLRRRRVPGGPVTVKLAATAVLGERLAGVPEKAADPVASADRTTWAEIRYRELGRAGFLEFSFPGGAMDTGRCRRLLAAYRAACARPTSVLVLGPRRDFFSNGIHLGTIETSADPGGESWENINAMDDLVHAVLTTTDRLTVAALPGNAAAGGLMLALAADEVWCREAAVLNPHYRLMGLYGSEYWTYTLPRRVGAAEAERLTSRALPVSAAYAAELGLIDRTFPGGQEEFRAGVELRAAALAGAAELADRIARKRSGREREEAERPLEAYRLDELDRMRRNFFAAGEPYPVLRREFVHGVRPSGTPEHLTAWVPTGT</sequence>
<dbReference type="SUPFAM" id="SSF52096">
    <property type="entry name" value="ClpP/crotonase"/>
    <property type="match status" value="1"/>
</dbReference>
<dbReference type="Pfam" id="PF00378">
    <property type="entry name" value="ECH_1"/>
    <property type="match status" value="1"/>
</dbReference>
<dbReference type="Gene3D" id="3.40.50.12230">
    <property type="match status" value="1"/>
</dbReference>
<dbReference type="InterPro" id="IPR005793">
    <property type="entry name" value="Formyl_trans_C"/>
</dbReference>
<dbReference type="InterPro" id="IPR002376">
    <property type="entry name" value="Formyl_transf_N"/>
</dbReference>
<dbReference type="InterPro" id="IPR036477">
    <property type="entry name" value="Formyl_transf_N_sf"/>
</dbReference>
<dbReference type="SUPFAM" id="SSF50486">
    <property type="entry name" value="FMT C-terminal domain-like"/>
    <property type="match status" value="1"/>
</dbReference>
<organism evidence="3 4">
    <name type="scientific">Streptomyces yaizuensis</name>
    <dbReference type="NCBI Taxonomy" id="2989713"/>
    <lineage>
        <taxon>Bacteria</taxon>
        <taxon>Bacillati</taxon>
        <taxon>Actinomycetota</taxon>
        <taxon>Actinomycetes</taxon>
        <taxon>Kitasatosporales</taxon>
        <taxon>Streptomycetaceae</taxon>
        <taxon>Streptomyces</taxon>
    </lineage>
</organism>
<dbReference type="Proteomes" id="UP001291653">
    <property type="component" value="Unassembled WGS sequence"/>
</dbReference>
<dbReference type="PIRSF" id="PIRSF006787">
    <property type="entry name" value="Hydrgn_mat_HoxX"/>
    <property type="match status" value="1"/>
</dbReference>
<feature type="domain" description="Formyl transferase N-terminal" evidence="1">
    <location>
        <begin position="36"/>
        <end position="142"/>
    </location>
</feature>
<evidence type="ECO:0000313" key="3">
    <source>
        <dbReference type="EMBL" id="GLF93112.1"/>
    </source>
</evidence>
<evidence type="ECO:0000259" key="1">
    <source>
        <dbReference type="Pfam" id="PF00551"/>
    </source>
</evidence>
<dbReference type="SUPFAM" id="SSF53328">
    <property type="entry name" value="Formyltransferase"/>
    <property type="match status" value="1"/>
</dbReference>
<gene>
    <name evidence="3" type="ORF">SYYSPA8_02465</name>
</gene>
<dbReference type="InterPro" id="IPR009188">
    <property type="entry name" value="NiFe-hyd_mat_HypX/HoxX"/>
</dbReference>
<name>A0ABQ5NS82_9ACTN</name>
<dbReference type="PANTHER" id="PTHR43388">
    <property type="entry name" value="HYDROGENASE MATURATION FACTOR HOXX"/>
    <property type="match status" value="1"/>
</dbReference>
<dbReference type="CDD" id="cd08701">
    <property type="entry name" value="FMT_C_HypX"/>
    <property type="match status" value="1"/>
</dbReference>
<dbReference type="InterPro" id="IPR029045">
    <property type="entry name" value="ClpP/crotonase-like_dom_sf"/>
</dbReference>
<dbReference type="CDD" id="cd06558">
    <property type="entry name" value="crotonase-like"/>
    <property type="match status" value="1"/>
</dbReference>
<evidence type="ECO:0000259" key="2">
    <source>
        <dbReference type="Pfam" id="PF02911"/>
    </source>
</evidence>